<proteinExistence type="predicted"/>
<evidence type="ECO:0000313" key="1">
    <source>
        <dbReference type="EMBL" id="CDW18229.1"/>
    </source>
</evidence>
<organism evidence="1">
    <name type="scientific">Lepeophtheirus salmonis</name>
    <name type="common">Salmon louse</name>
    <name type="synonym">Caligus salmonis</name>
    <dbReference type="NCBI Taxonomy" id="72036"/>
    <lineage>
        <taxon>Eukaryota</taxon>
        <taxon>Metazoa</taxon>
        <taxon>Ecdysozoa</taxon>
        <taxon>Arthropoda</taxon>
        <taxon>Crustacea</taxon>
        <taxon>Multicrustacea</taxon>
        <taxon>Hexanauplia</taxon>
        <taxon>Copepoda</taxon>
        <taxon>Siphonostomatoida</taxon>
        <taxon>Caligidae</taxon>
        <taxon>Lepeophtheirus</taxon>
    </lineage>
</organism>
<reference evidence="1" key="1">
    <citation type="submission" date="2014-05" db="EMBL/GenBank/DDBJ databases">
        <authorList>
            <person name="Chronopoulou M."/>
        </authorList>
    </citation>
    <scope>NUCLEOTIDE SEQUENCE</scope>
    <source>
        <tissue evidence="1">Whole organism</tissue>
    </source>
</reference>
<name>A0A0K2SWW3_LEPSM</name>
<accession>A0A0K2SWW3</accession>
<dbReference type="EMBL" id="HACA01000868">
    <property type="protein sequence ID" value="CDW18229.1"/>
    <property type="molecule type" value="Transcribed_RNA"/>
</dbReference>
<dbReference type="AlphaFoldDB" id="A0A0K2SWW3"/>
<sequence>MLSWMTDKSYLILNSNDEATFQKQGINIYSLSFCCWRIIKIEFMGIFMVTG</sequence>
<protein>
    <submittedName>
        <fullName evidence="1">Uncharacterized protein</fullName>
    </submittedName>
</protein>